<feature type="compositionally biased region" description="Low complexity" evidence="1">
    <location>
        <begin position="53"/>
        <end position="66"/>
    </location>
</feature>
<sequence>MVRNMPSSDIFGSKQRSPVPMRRRDEINATEDAATTELVKADGAEVRDTLTVRTGSSSPRSESTSPRFRDQGTTGPAEVSVEKKNEFFEIKGNMSMGVDPDIAYEILTDYENNPDIFKTVSKVEVEHRDNSKFVTQHAHWHLMFWSGTFEMRMKVEEDPSERAVSMKLFCCITYIRQPSESSFARSVRGS</sequence>
<reference evidence="3 4" key="2">
    <citation type="journal article" date="2018" name="Plant J.">
        <title>The Physcomitrella patens chromosome-scale assembly reveals moss genome structure and evolution.</title>
        <authorList>
            <person name="Lang D."/>
            <person name="Ullrich K.K."/>
            <person name="Murat F."/>
            <person name="Fuchs J."/>
            <person name="Jenkins J."/>
            <person name="Haas F.B."/>
            <person name="Piednoel M."/>
            <person name="Gundlach H."/>
            <person name="Van Bel M."/>
            <person name="Meyberg R."/>
            <person name="Vives C."/>
            <person name="Morata J."/>
            <person name="Symeonidi A."/>
            <person name="Hiss M."/>
            <person name="Muchero W."/>
            <person name="Kamisugi Y."/>
            <person name="Saleh O."/>
            <person name="Blanc G."/>
            <person name="Decker E.L."/>
            <person name="van Gessel N."/>
            <person name="Grimwood J."/>
            <person name="Hayes R.D."/>
            <person name="Graham S.W."/>
            <person name="Gunter L.E."/>
            <person name="McDaniel S.F."/>
            <person name="Hoernstein S.N.W."/>
            <person name="Larsson A."/>
            <person name="Li F.W."/>
            <person name="Perroud P.F."/>
            <person name="Phillips J."/>
            <person name="Ranjan P."/>
            <person name="Rokshar D.S."/>
            <person name="Rothfels C.J."/>
            <person name="Schneider L."/>
            <person name="Shu S."/>
            <person name="Stevenson D.W."/>
            <person name="Thummler F."/>
            <person name="Tillich M."/>
            <person name="Villarreal Aguilar J.C."/>
            <person name="Widiez T."/>
            <person name="Wong G.K."/>
            <person name="Wymore A."/>
            <person name="Zhang Y."/>
            <person name="Zimmer A.D."/>
            <person name="Quatrano R.S."/>
            <person name="Mayer K.F.X."/>
            <person name="Goodstein D."/>
            <person name="Casacuberta J.M."/>
            <person name="Vandepoele K."/>
            <person name="Reski R."/>
            <person name="Cuming A.C."/>
            <person name="Tuskan G.A."/>
            <person name="Maumus F."/>
            <person name="Salse J."/>
            <person name="Schmutz J."/>
            <person name="Rensing S.A."/>
        </authorList>
    </citation>
    <scope>NUCLEOTIDE SEQUENCE [LARGE SCALE GENOMIC DNA]</scope>
    <source>
        <strain evidence="3 4">cv. Gransden 2004</strain>
    </source>
</reference>
<evidence type="ECO:0000313" key="3">
    <source>
        <dbReference type="EnsemblPlants" id="Pp3c13_11580V3.3"/>
    </source>
</evidence>
<gene>
    <name evidence="3" type="primary">LOC112290325</name>
</gene>
<dbReference type="PANTHER" id="PTHR31385">
    <property type="entry name" value="PUTATIVE (DUF220)-RELATED"/>
    <property type="match status" value="1"/>
</dbReference>
<feature type="compositionally biased region" description="Basic and acidic residues" evidence="1">
    <location>
        <begin position="39"/>
        <end position="50"/>
    </location>
</feature>
<dbReference type="Pfam" id="PF03364">
    <property type="entry name" value="Polyketide_cyc"/>
    <property type="match status" value="1"/>
</dbReference>
<keyword evidence="4" id="KW-1185">Reference proteome</keyword>
<proteinExistence type="predicted"/>
<accession>A0A7I4AGN1</accession>
<feature type="domain" description="Coenzyme Q-binding protein COQ10 START" evidence="2">
    <location>
        <begin position="97"/>
        <end position="162"/>
    </location>
</feature>
<organism evidence="3 4">
    <name type="scientific">Physcomitrium patens</name>
    <name type="common">Spreading-leaved earth moss</name>
    <name type="synonym">Physcomitrella patens</name>
    <dbReference type="NCBI Taxonomy" id="3218"/>
    <lineage>
        <taxon>Eukaryota</taxon>
        <taxon>Viridiplantae</taxon>
        <taxon>Streptophyta</taxon>
        <taxon>Embryophyta</taxon>
        <taxon>Bryophyta</taxon>
        <taxon>Bryophytina</taxon>
        <taxon>Bryopsida</taxon>
        <taxon>Funariidae</taxon>
        <taxon>Funariales</taxon>
        <taxon>Funariaceae</taxon>
        <taxon>Physcomitrium</taxon>
    </lineage>
</organism>
<dbReference type="AlphaFoldDB" id="A0A7I4AGN1"/>
<evidence type="ECO:0000256" key="1">
    <source>
        <dbReference type="SAM" id="MobiDB-lite"/>
    </source>
</evidence>
<evidence type="ECO:0000259" key="2">
    <source>
        <dbReference type="Pfam" id="PF03364"/>
    </source>
</evidence>
<dbReference type="EnsemblPlants" id="Pp3c13_11580V3.3">
    <property type="protein sequence ID" value="Pp3c13_11580V3.3"/>
    <property type="gene ID" value="Pp3c13_11580"/>
</dbReference>
<name>A0A7I4AGN1_PHYPA</name>
<dbReference type="InterPro" id="IPR023393">
    <property type="entry name" value="START-like_dom_sf"/>
</dbReference>
<evidence type="ECO:0000313" key="4">
    <source>
        <dbReference type="Proteomes" id="UP000006727"/>
    </source>
</evidence>
<protein>
    <recommendedName>
        <fullName evidence="2">Coenzyme Q-binding protein COQ10 START domain-containing protein</fullName>
    </recommendedName>
</protein>
<reference evidence="3" key="3">
    <citation type="submission" date="2020-12" db="UniProtKB">
        <authorList>
            <consortium name="EnsemblPlants"/>
        </authorList>
    </citation>
    <scope>IDENTIFICATION</scope>
</reference>
<reference evidence="3 4" key="1">
    <citation type="journal article" date="2008" name="Science">
        <title>The Physcomitrella genome reveals evolutionary insights into the conquest of land by plants.</title>
        <authorList>
            <person name="Rensing S."/>
            <person name="Lang D."/>
            <person name="Zimmer A."/>
            <person name="Terry A."/>
            <person name="Salamov A."/>
            <person name="Shapiro H."/>
            <person name="Nishiyama T."/>
            <person name="Perroud P.-F."/>
            <person name="Lindquist E."/>
            <person name="Kamisugi Y."/>
            <person name="Tanahashi T."/>
            <person name="Sakakibara K."/>
            <person name="Fujita T."/>
            <person name="Oishi K."/>
            <person name="Shin-I T."/>
            <person name="Kuroki Y."/>
            <person name="Toyoda A."/>
            <person name="Suzuki Y."/>
            <person name="Hashimoto A."/>
            <person name="Yamaguchi K."/>
            <person name="Sugano A."/>
            <person name="Kohara Y."/>
            <person name="Fujiyama A."/>
            <person name="Anterola A."/>
            <person name="Aoki S."/>
            <person name="Ashton N."/>
            <person name="Barbazuk W.B."/>
            <person name="Barker E."/>
            <person name="Bennetzen J."/>
            <person name="Bezanilla M."/>
            <person name="Blankenship R."/>
            <person name="Cho S.H."/>
            <person name="Dutcher S."/>
            <person name="Estelle M."/>
            <person name="Fawcett J.A."/>
            <person name="Gundlach H."/>
            <person name="Hanada K."/>
            <person name="Heyl A."/>
            <person name="Hicks K.A."/>
            <person name="Hugh J."/>
            <person name="Lohr M."/>
            <person name="Mayer K."/>
            <person name="Melkozernov A."/>
            <person name="Murata T."/>
            <person name="Nelson D."/>
            <person name="Pils B."/>
            <person name="Prigge M."/>
            <person name="Reiss B."/>
            <person name="Renner T."/>
            <person name="Rombauts S."/>
            <person name="Rushton P."/>
            <person name="Sanderfoot A."/>
            <person name="Schween G."/>
            <person name="Shiu S.-H."/>
            <person name="Stueber K."/>
            <person name="Theodoulou F.L."/>
            <person name="Tu H."/>
            <person name="Van de Peer Y."/>
            <person name="Verrier P.J."/>
            <person name="Waters E."/>
            <person name="Wood A."/>
            <person name="Yang L."/>
            <person name="Cove D."/>
            <person name="Cuming A."/>
            <person name="Hasebe M."/>
            <person name="Lucas S."/>
            <person name="Mishler D.B."/>
            <person name="Reski R."/>
            <person name="Grigoriev I."/>
            <person name="Quatrano R.S."/>
            <person name="Boore J.L."/>
        </authorList>
    </citation>
    <scope>NUCLEOTIDE SEQUENCE [LARGE SCALE GENOMIC DNA]</scope>
    <source>
        <strain evidence="3 4">cv. Gransden 2004</strain>
    </source>
</reference>
<dbReference type="InterPro" id="IPR005031">
    <property type="entry name" value="COQ10_START"/>
</dbReference>
<dbReference type="Gramene" id="Pp3c13_11580V3.3">
    <property type="protein sequence ID" value="Pp3c13_11580V3.3"/>
    <property type="gene ID" value="Pp3c13_11580"/>
</dbReference>
<dbReference type="SUPFAM" id="SSF55961">
    <property type="entry name" value="Bet v1-like"/>
    <property type="match status" value="1"/>
</dbReference>
<dbReference type="Gene3D" id="3.30.530.20">
    <property type="match status" value="1"/>
</dbReference>
<dbReference type="Proteomes" id="UP000006727">
    <property type="component" value="Chromosome 13"/>
</dbReference>
<dbReference type="PANTHER" id="PTHR31385:SF16">
    <property type="entry name" value="COENZYME Q-BINDING PROTEIN COQ10 START DOMAIN-CONTAINING PROTEIN"/>
    <property type="match status" value="1"/>
</dbReference>
<feature type="region of interest" description="Disordered" evidence="1">
    <location>
        <begin position="1"/>
        <end position="81"/>
    </location>
</feature>
<dbReference type="EMBL" id="ABEU02000013">
    <property type="status" value="NOT_ANNOTATED_CDS"/>
    <property type="molecule type" value="Genomic_DNA"/>
</dbReference>